<dbReference type="Pfam" id="PF01755">
    <property type="entry name" value="Glyco_transf_25"/>
    <property type="match status" value="1"/>
</dbReference>
<evidence type="ECO:0000313" key="2">
    <source>
        <dbReference type="EMBL" id="KDB46186.1"/>
    </source>
</evidence>
<protein>
    <recommendedName>
        <fullName evidence="1">Glycosyl transferase family 25 domain-containing protein</fullName>
    </recommendedName>
</protein>
<evidence type="ECO:0000313" key="3">
    <source>
        <dbReference type="Proteomes" id="UP000027036"/>
    </source>
</evidence>
<sequence>MMVNYVISLKDSEKRRQHIISEFKIHNIDFAFFDALYPSEILNEHINNYLPNLKESSLTEVEKACFMSHYMLLLKGINENYDYFTIFEDDIILGENSNKYLNNYDWFEHLDVRKEFIIKLESFPKKVIKGTPRYSVLDREIFKLNRSYVGAAGYIISKRAAIKAVKLIKQLPPHSLDAIDELLFNHFISNKELTVFQLNPALCIQERFYNNEHSALPSYLETDRAIRLKKIGEYRKKKNILNSIAKEFRRFVEKIRRRTVEFK</sequence>
<gene>
    <name evidence="2" type="ORF">HPS10_08410</name>
</gene>
<dbReference type="Proteomes" id="UP000027036">
    <property type="component" value="Unassembled WGS sequence"/>
</dbReference>
<dbReference type="InterPro" id="IPR002654">
    <property type="entry name" value="Glyco_trans_25"/>
</dbReference>
<dbReference type="CDD" id="cd06532">
    <property type="entry name" value="Glyco_transf_25"/>
    <property type="match status" value="1"/>
</dbReference>
<feature type="domain" description="Glycosyl transferase family 25" evidence="1">
    <location>
        <begin position="2"/>
        <end position="178"/>
    </location>
</feature>
<dbReference type="AlphaFoldDB" id="A0A836MBC1"/>
<name>A0A836MBC1_GLAPU</name>
<accession>A0A836MBC1</accession>
<proteinExistence type="predicted"/>
<evidence type="ECO:0000259" key="1">
    <source>
        <dbReference type="Pfam" id="PF01755"/>
    </source>
</evidence>
<dbReference type="EMBL" id="JDSO01000114">
    <property type="protein sequence ID" value="KDB46186.1"/>
    <property type="molecule type" value="Genomic_DNA"/>
</dbReference>
<organism evidence="2 3">
    <name type="scientific">Glaesserella parasuis HPS10</name>
    <dbReference type="NCBI Taxonomy" id="1450514"/>
    <lineage>
        <taxon>Bacteria</taxon>
        <taxon>Pseudomonadati</taxon>
        <taxon>Pseudomonadota</taxon>
        <taxon>Gammaproteobacteria</taxon>
        <taxon>Pasteurellales</taxon>
        <taxon>Pasteurellaceae</taxon>
        <taxon>Glaesserella</taxon>
    </lineage>
</organism>
<comment type="caution">
    <text evidence="2">The sequence shown here is derived from an EMBL/GenBank/DDBJ whole genome shotgun (WGS) entry which is preliminary data.</text>
</comment>
<reference evidence="2 3" key="1">
    <citation type="submission" date="2014-02" db="EMBL/GenBank/DDBJ databases">
        <title>Comparative genomics of Haemophilus parasuis isolated from pig lungs.</title>
        <authorList>
            <person name="Kittichotirat W."/>
            <person name="Bumgarner R.E."/>
            <person name="Lawrence P."/>
        </authorList>
    </citation>
    <scope>NUCLEOTIDE SEQUENCE [LARGE SCALE GENOMIC DNA]</scope>
    <source>
        <strain evidence="2 3">HPS10</strain>
    </source>
</reference>